<dbReference type="Proteomes" id="UP000243975">
    <property type="component" value="Unassembled WGS sequence"/>
</dbReference>
<dbReference type="Gramene" id="KVH94518">
    <property type="protein sequence ID" value="KVH94518"/>
    <property type="gene ID" value="Ccrd_003454"/>
</dbReference>
<evidence type="ECO:0000313" key="2">
    <source>
        <dbReference type="Proteomes" id="UP000243975"/>
    </source>
</evidence>
<accession>A0A103XPL3</accession>
<protein>
    <submittedName>
        <fullName evidence="1">Uncharacterized protein</fullName>
    </submittedName>
</protein>
<keyword evidence="2" id="KW-1185">Reference proteome</keyword>
<reference evidence="1 2" key="1">
    <citation type="journal article" date="2016" name="Sci. Rep.">
        <title>The genome sequence of the outbreeding globe artichoke constructed de novo incorporating a phase-aware low-pass sequencing strategy of F1 progeny.</title>
        <authorList>
            <person name="Scaglione D."/>
            <person name="Reyes-Chin-Wo S."/>
            <person name="Acquadro A."/>
            <person name="Froenicke L."/>
            <person name="Portis E."/>
            <person name="Beitel C."/>
            <person name="Tirone M."/>
            <person name="Mauro R."/>
            <person name="Lo Monaco A."/>
            <person name="Mauromicale G."/>
            <person name="Faccioli P."/>
            <person name="Cattivelli L."/>
            <person name="Rieseberg L."/>
            <person name="Michelmore R."/>
            <person name="Lanteri S."/>
        </authorList>
    </citation>
    <scope>NUCLEOTIDE SEQUENCE [LARGE SCALE GENOMIC DNA]</scope>
    <source>
        <strain evidence="1">2C</strain>
    </source>
</reference>
<sequence>MPKNYIKQDQSVFLLALVLSNVEVPQVRYLFEKLLSEVTEILFFSRVIVTESPRLPALPPTLILSCRNFSSDAISMILSSTGFPQSMTKVAPFFFPPFAPAPPAPRLIFASLCLSLRLEQQNQQSIIKLVARKP</sequence>
<evidence type="ECO:0000313" key="1">
    <source>
        <dbReference type="EMBL" id="KVH94518.1"/>
    </source>
</evidence>
<dbReference type="AlphaFoldDB" id="A0A103XPL3"/>
<name>A0A103XPL3_CYNCS</name>
<comment type="caution">
    <text evidence="1">The sequence shown here is derived from an EMBL/GenBank/DDBJ whole genome shotgun (WGS) entry which is preliminary data.</text>
</comment>
<organism evidence="1 2">
    <name type="scientific">Cynara cardunculus var. scolymus</name>
    <name type="common">Globe artichoke</name>
    <name type="synonym">Cynara scolymus</name>
    <dbReference type="NCBI Taxonomy" id="59895"/>
    <lineage>
        <taxon>Eukaryota</taxon>
        <taxon>Viridiplantae</taxon>
        <taxon>Streptophyta</taxon>
        <taxon>Embryophyta</taxon>
        <taxon>Tracheophyta</taxon>
        <taxon>Spermatophyta</taxon>
        <taxon>Magnoliopsida</taxon>
        <taxon>eudicotyledons</taxon>
        <taxon>Gunneridae</taxon>
        <taxon>Pentapetalae</taxon>
        <taxon>asterids</taxon>
        <taxon>campanulids</taxon>
        <taxon>Asterales</taxon>
        <taxon>Asteraceae</taxon>
        <taxon>Carduoideae</taxon>
        <taxon>Cardueae</taxon>
        <taxon>Carduinae</taxon>
        <taxon>Cynara</taxon>
    </lineage>
</organism>
<dbReference type="EMBL" id="LEKV01004551">
    <property type="protein sequence ID" value="KVH94518.1"/>
    <property type="molecule type" value="Genomic_DNA"/>
</dbReference>
<gene>
    <name evidence="1" type="ORF">Ccrd_003454</name>
</gene>
<proteinExistence type="predicted"/>